<proteinExistence type="predicted"/>
<feature type="non-terminal residue" evidence="1">
    <location>
        <position position="63"/>
    </location>
</feature>
<reference evidence="1" key="1">
    <citation type="journal article" date="2014" name="Front. Microbiol.">
        <title>High frequency of phylogenetically diverse reductive dehalogenase-homologous genes in deep subseafloor sedimentary metagenomes.</title>
        <authorList>
            <person name="Kawai M."/>
            <person name="Futagami T."/>
            <person name="Toyoda A."/>
            <person name="Takaki Y."/>
            <person name="Nishi S."/>
            <person name="Hori S."/>
            <person name="Arai W."/>
            <person name="Tsubouchi T."/>
            <person name="Morono Y."/>
            <person name="Uchiyama I."/>
            <person name="Ito T."/>
            <person name="Fujiyama A."/>
            <person name="Inagaki F."/>
            <person name="Takami H."/>
        </authorList>
    </citation>
    <scope>NUCLEOTIDE SEQUENCE</scope>
    <source>
        <strain evidence="1">Expedition CK06-06</strain>
    </source>
</reference>
<accession>X1T7N5</accession>
<sequence>MDKVNGWHGEINKGSYNEKYDCSVEYIKANIIEDYIGGYDVIYSASVIEHIGEEARVAVMHAL</sequence>
<protein>
    <submittedName>
        <fullName evidence="1">Uncharacterized protein</fullName>
    </submittedName>
</protein>
<gene>
    <name evidence="1" type="ORF">S12H4_28001</name>
</gene>
<comment type="caution">
    <text evidence="1">The sequence shown here is derived from an EMBL/GenBank/DDBJ whole genome shotgun (WGS) entry which is preliminary data.</text>
</comment>
<organism evidence="1">
    <name type="scientific">marine sediment metagenome</name>
    <dbReference type="NCBI Taxonomy" id="412755"/>
    <lineage>
        <taxon>unclassified sequences</taxon>
        <taxon>metagenomes</taxon>
        <taxon>ecological metagenomes</taxon>
    </lineage>
</organism>
<dbReference type="AlphaFoldDB" id="X1T7N5"/>
<dbReference type="EMBL" id="BARW01016030">
    <property type="protein sequence ID" value="GAJ01299.1"/>
    <property type="molecule type" value="Genomic_DNA"/>
</dbReference>
<name>X1T7N5_9ZZZZ</name>
<evidence type="ECO:0000313" key="1">
    <source>
        <dbReference type="EMBL" id="GAJ01299.1"/>
    </source>
</evidence>